<dbReference type="Proteomes" id="UP000324233">
    <property type="component" value="Chromosome"/>
</dbReference>
<dbReference type="EMBL" id="CP042997">
    <property type="protein sequence ID" value="QEH31743.1"/>
    <property type="molecule type" value="Genomic_DNA"/>
</dbReference>
<evidence type="ECO:0000313" key="2">
    <source>
        <dbReference type="Proteomes" id="UP000324233"/>
    </source>
</evidence>
<proteinExistence type="predicted"/>
<dbReference type="OrthoDB" id="290680at2"/>
<dbReference type="KEGG" id="agv:OJF2_02080"/>
<organism evidence="1 2">
    <name type="scientific">Aquisphaera giovannonii</name>
    <dbReference type="NCBI Taxonomy" id="406548"/>
    <lineage>
        <taxon>Bacteria</taxon>
        <taxon>Pseudomonadati</taxon>
        <taxon>Planctomycetota</taxon>
        <taxon>Planctomycetia</taxon>
        <taxon>Isosphaerales</taxon>
        <taxon>Isosphaeraceae</taxon>
        <taxon>Aquisphaera</taxon>
    </lineage>
</organism>
<accession>A0A5B9VTQ6</accession>
<name>A0A5B9VTQ6_9BACT</name>
<reference evidence="1 2" key="1">
    <citation type="submission" date="2019-08" db="EMBL/GenBank/DDBJ databases">
        <title>Deep-cultivation of Planctomycetes and their phenomic and genomic characterization uncovers novel biology.</title>
        <authorList>
            <person name="Wiegand S."/>
            <person name="Jogler M."/>
            <person name="Boedeker C."/>
            <person name="Pinto D."/>
            <person name="Vollmers J."/>
            <person name="Rivas-Marin E."/>
            <person name="Kohn T."/>
            <person name="Peeters S.H."/>
            <person name="Heuer A."/>
            <person name="Rast P."/>
            <person name="Oberbeckmann S."/>
            <person name="Bunk B."/>
            <person name="Jeske O."/>
            <person name="Meyerdierks A."/>
            <person name="Storesund J.E."/>
            <person name="Kallscheuer N."/>
            <person name="Luecker S."/>
            <person name="Lage O.M."/>
            <person name="Pohl T."/>
            <person name="Merkel B.J."/>
            <person name="Hornburger P."/>
            <person name="Mueller R.-W."/>
            <person name="Bruemmer F."/>
            <person name="Labrenz M."/>
            <person name="Spormann A.M."/>
            <person name="Op den Camp H."/>
            <person name="Overmann J."/>
            <person name="Amann R."/>
            <person name="Jetten M.S.M."/>
            <person name="Mascher T."/>
            <person name="Medema M.H."/>
            <person name="Devos D.P."/>
            <person name="Kaster A.-K."/>
            <person name="Ovreas L."/>
            <person name="Rohde M."/>
            <person name="Galperin M.Y."/>
            <person name="Jogler C."/>
        </authorList>
    </citation>
    <scope>NUCLEOTIDE SEQUENCE [LARGE SCALE GENOMIC DNA]</scope>
    <source>
        <strain evidence="1 2">OJF2</strain>
    </source>
</reference>
<gene>
    <name evidence="1" type="ORF">OJF2_02080</name>
</gene>
<sequence>MATPGKKRGRPKGPGPVRETVVALKGGAAWKAWLDEFAAHCRLGIADTIEQALLVYAKERGFREPPKR</sequence>
<keyword evidence="2" id="KW-1185">Reference proteome</keyword>
<evidence type="ECO:0000313" key="1">
    <source>
        <dbReference type="EMBL" id="QEH31743.1"/>
    </source>
</evidence>
<protein>
    <submittedName>
        <fullName evidence="1">Uncharacterized protein</fullName>
    </submittedName>
</protein>
<dbReference type="AlphaFoldDB" id="A0A5B9VTQ6"/>